<dbReference type="PANTHER" id="PTHR47805:SF1">
    <property type="entry name" value="SAGA-ASSOCIATED FACTOR 73"/>
    <property type="match status" value="1"/>
</dbReference>
<sequence>MAGFESVLGSVSAGLTSVLVNKDSVSVVVPNHQQDTEKKKLKKEKKPKQKATPKKKAPLDLDRQCGVIITPNNHPCTRSLTCKIHAMGAKRSVEGRTQPFNDLLAAYQKKGIGRPQGIHNRYSQELILCHLVPGTMNDKDKLDGTKKTWNTGSSHKEHAKTEEEEGEDEREVNEQEIDSDEETESVRIAIEQTKPIPLGKRQLFYVCRKRKYYKLRDILLDAITPKDSTSSVSATPVTAASEVYSQRI</sequence>
<feature type="region of interest" description="Disordered" evidence="1">
    <location>
        <begin position="30"/>
        <end position="58"/>
    </location>
</feature>
<protein>
    <recommendedName>
        <fullName evidence="2">SCA7 domain-containing protein</fullName>
    </recommendedName>
</protein>
<dbReference type="InterPro" id="IPR037804">
    <property type="entry name" value="SGF73"/>
</dbReference>
<dbReference type="GO" id="GO:0031048">
    <property type="term" value="P:regulatory ncRNA-mediated heterochromatin formation"/>
    <property type="evidence" value="ECO:0007669"/>
    <property type="project" value="TreeGrafter"/>
</dbReference>
<dbReference type="InterPro" id="IPR013243">
    <property type="entry name" value="SCA7_dom"/>
</dbReference>
<evidence type="ECO:0000313" key="3">
    <source>
        <dbReference type="EMBL" id="KAG2208529.1"/>
    </source>
</evidence>
<dbReference type="GO" id="GO:0000124">
    <property type="term" value="C:SAGA complex"/>
    <property type="evidence" value="ECO:0007669"/>
    <property type="project" value="InterPro"/>
</dbReference>
<feature type="compositionally biased region" description="Acidic residues" evidence="1">
    <location>
        <begin position="162"/>
        <end position="183"/>
    </location>
</feature>
<feature type="domain" description="SCA7" evidence="2">
    <location>
        <begin position="52"/>
        <end position="119"/>
    </location>
</feature>
<evidence type="ECO:0000256" key="1">
    <source>
        <dbReference type="SAM" id="MobiDB-lite"/>
    </source>
</evidence>
<evidence type="ECO:0000259" key="2">
    <source>
        <dbReference type="PROSITE" id="PS51505"/>
    </source>
</evidence>
<dbReference type="Pfam" id="PF08313">
    <property type="entry name" value="SCA7"/>
    <property type="match status" value="1"/>
</dbReference>
<organism evidence="3 4">
    <name type="scientific">Mucor saturninus</name>
    <dbReference type="NCBI Taxonomy" id="64648"/>
    <lineage>
        <taxon>Eukaryota</taxon>
        <taxon>Fungi</taxon>
        <taxon>Fungi incertae sedis</taxon>
        <taxon>Mucoromycota</taxon>
        <taxon>Mucoromycotina</taxon>
        <taxon>Mucoromycetes</taxon>
        <taxon>Mucorales</taxon>
        <taxon>Mucorineae</taxon>
        <taxon>Mucoraceae</taxon>
        <taxon>Mucor</taxon>
    </lineage>
</organism>
<dbReference type="Gene3D" id="6.10.140.1270">
    <property type="match status" value="1"/>
</dbReference>
<evidence type="ECO:0000313" key="4">
    <source>
        <dbReference type="Proteomes" id="UP000603453"/>
    </source>
</evidence>
<accession>A0A8H7RBW9</accession>
<reference evidence="3" key="1">
    <citation type="submission" date="2020-12" db="EMBL/GenBank/DDBJ databases">
        <title>Metabolic potential, ecology and presence of endohyphal bacteria is reflected in genomic diversity of Mucoromycotina.</title>
        <authorList>
            <person name="Muszewska A."/>
            <person name="Okrasinska A."/>
            <person name="Steczkiewicz K."/>
            <person name="Drgas O."/>
            <person name="Orlowska M."/>
            <person name="Perlinska-Lenart U."/>
            <person name="Aleksandrzak-Piekarczyk T."/>
            <person name="Szatraj K."/>
            <person name="Zielenkiewicz U."/>
            <person name="Pilsyk S."/>
            <person name="Malc E."/>
            <person name="Mieczkowski P."/>
            <person name="Kruszewska J.S."/>
            <person name="Biernat P."/>
            <person name="Pawlowska J."/>
        </authorList>
    </citation>
    <scope>NUCLEOTIDE SEQUENCE</scope>
    <source>
        <strain evidence="3">WA0000017839</strain>
    </source>
</reference>
<keyword evidence="4" id="KW-1185">Reference proteome</keyword>
<comment type="caution">
    <text evidence="3">The sequence shown here is derived from an EMBL/GenBank/DDBJ whole genome shotgun (WGS) entry which is preliminary data.</text>
</comment>
<dbReference type="PANTHER" id="PTHR47805">
    <property type="entry name" value="SAGA-ASSOCIATED FACTOR 73"/>
    <property type="match status" value="1"/>
</dbReference>
<dbReference type="Proteomes" id="UP000603453">
    <property type="component" value="Unassembled WGS sequence"/>
</dbReference>
<dbReference type="EMBL" id="JAEPRD010000019">
    <property type="protein sequence ID" value="KAG2208529.1"/>
    <property type="molecule type" value="Genomic_DNA"/>
</dbReference>
<feature type="region of interest" description="Disordered" evidence="1">
    <location>
        <begin position="143"/>
        <end position="186"/>
    </location>
</feature>
<name>A0A8H7RBW9_9FUNG</name>
<dbReference type="AlphaFoldDB" id="A0A8H7RBW9"/>
<dbReference type="OrthoDB" id="21678at2759"/>
<proteinExistence type="predicted"/>
<feature type="compositionally biased region" description="Basic residues" evidence="1">
    <location>
        <begin position="39"/>
        <end position="56"/>
    </location>
</feature>
<dbReference type="GO" id="GO:1904802">
    <property type="term" value="P:RITS complex assembly"/>
    <property type="evidence" value="ECO:0007669"/>
    <property type="project" value="TreeGrafter"/>
</dbReference>
<dbReference type="PROSITE" id="PS51505">
    <property type="entry name" value="SCA7"/>
    <property type="match status" value="1"/>
</dbReference>
<dbReference type="GO" id="GO:0006357">
    <property type="term" value="P:regulation of transcription by RNA polymerase II"/>
    <property type="evidence" value="ECO:0007669"/>
    <property type="project" value="TreeGrafter"/>
</dbReference>
<gene>
    <name evidence="3" type="ORF">INT47_010225</name>
</gene>